<evidence type="ECO:0000256" key="5">
    <source>
        <dbReference type="SAM" id="SignalP"/>
    </source>
</evidence>
<keyword evidence="3 4" id="KW-0408">Iron</keyword>
<reference evidence="8" key="1">
    <citation type="journal article" date="2019" name="Int. J. Syst. Evol. Microbiol.">
        <title>The Global Catalogue of Microorganisms (GCM) 10K type strain sequencing project: providing services to taxonomists for standard genome sequencing and annotation.</title>
        <authorList>
            <consortium name="The Broad Institute Genomics Platform"/>
            <consortium name="The Broad Institute Genome Sequencing Center for Infectious Disease"/>
            <person name="Wu L."/>
            <person name="Ma J."/>
        </authorList>
    </citation>
    <scope>NUCLEOTIDE SEQUENCE [LARGE SCALE GENOMIC DNA]</scope>
    <source>
        <strain evidence="8">CGMCC 1.15341</strain>
    </source>
</reference>
<name>A0ABQ1JZ87_9GAMM</name>
<dbReference type="SUPFAM" id="SSF46626">
    <property type="entry name" value="Cytochrome c"/>
    <property type="match status" value="1"/>
</dbReference>
<dbReference type="Gene3D" id="1.10.760.10">
    <property type="entry name" value="Cytochrome c-like domain"/>
    <property type="match status" value="1"/>
</dbReference>
<feature type="domain" description="Cytochrome c" evidence="6">
    <location>
        <begin position="25"/>
        <end position="127"/>
    </location>
</feature>
<feature type="chain" id="PRO_5045275772" evidence="5">
    <location>
        <begin position="20"/>
        <end position="162"/>
    </location>
</feature>
<sequence length="162" mass="17172">MKALIPLAMSVLIISTGVAAQPATDELDRGRYLIEVGGCNDCHTPGYSQSMGKTAEQDWLLGSDVGFAGPWGVSYAANLRLTADAMTLQQWLDRISAGGLPPMPWPALQAMTEKDKSALFHYIRDLGAKGNASPAALPPGAVITTPYVSLEPIFPEAVASDR</sequence>
<keyword evidence="1 4" id="KW-0349">Heme</keyword>
<proteinExistence type="predicted"/>
<evidence type="ECO:0000256" key="1">
    <source>
        <dbReference type="ARBA" id="ARBA00022617"/>
    </source>
</evidence>
<dbReference type="PROSITE" id="PS51007">
    <property type="entry name" value="CYTC"/>
    <property type="match status" value="1"/>
</dbReference>
<keyword evidence="5" id="KW-0732">Signal</keyword>
<keyword evidence="8" id="KW-1185">Reference proteome</keyword>
<protein>
    <submittedName>
        <fullName evidence="7">Cytochrome c</fullName>
    </submittedName>
</protein>
<evidence type="ECO:0000313" key="8">
    <source>
        <dbReference type="Proteomes" id="UP000629025"/>
    </source>
</evidence>
<evidence type="ECO:0000313" key="7">
    <source>
        <dbReference type="EMBL" id="GGB78765.1"/>
    </source>
</evidence>
<feature type="signal peptide" evidence="5">
    <location>
        <begin position="1"/>
        <end position="19"/>
    </location>
</feature>
<organism evidence="7 8">
    <name type="scientific">Marinobacterium zhoushanense</name>
    <dbReference type="NCBI Taxonomy" id="1679163"/>
    <lineage>
        <taxon>Bacteria</taxon>
        <taxon>Pseudomonadati</taxon>
        <taxon>Pseudomonadota</taxon>
        <taxon>Gammaproteobacteria</taxon>
        <taxon>Oceanospirillales</taxon>
        <taxon>Oceanospirillaceae</taxon>
        <taxon>Marinobacterium</taxon>
    </lineage>
</organism>
<evidence type="ECO:0000259" key="6">
    <source>
        <dbReference type="PROSITE" id="PS51007"/>
    </source>
</evidence>
<dbReference type="RefSeq" id="WP_188745105.1">
    <property type="nucleotide sequence ID" value="NZ_BMIJ01000001.1"/>
</dbReference>
<dbReference type="EMBL" id="BMIJ01000001">
    <property type="protein sequence ID" value="GGB78765.1"/>
    <property type="molecule type" value="Genomic_DNA"/>
</dbReference>
<dbReference type="InterPro" id="IPR036909">
    <property type="entry name" value="Cyt_c-like_dom_sf"/>
</dbReference>
<evidence type="ECO:0000256" key="2">
    <source>
        <dbReference type="ARBA" id="ARBA00022723"/>
    </source>
</evidence>
<comment type="caution">
    <text evidence="7">The sequence shown here is derived from an EMBL/GenBank/DDBJ whole genome shotgun (WGS) entry which is preliminary data.</text>
</comment>
<dbReference type="InterPro" id="IPR009056">
    <property type="entry name" value="Cyt_c-like_dom"/>
</dbReference>
<evidence type="ECO:0000256" key="3">
    <source>
        <dbReference type="ARBA" id="ARBA00023004"/>
    </source>
</evidence>
<gene>
    <name evidence="7" type="ORF">GCM10011352_00470</name>
</gene>
<evidence type="ECO:0000256" key="4">
    <source>
        <dbReference type="PROSITE-ProRule" id="PRU00433"/>
    </source>
</evidence>
<keyword evidence="2 4" id="KW-0479">Metal-binding</keyword>
<dbReference type="Proteomes" id="UP000629025">
    <property type="component" value="Unassembled WGS sequence"/>
</dbReference>
<accession>A0ABQ1JZ87</accession>